<dbReference type="EMBL" id="AAFI02000008">
    <property type="protein sequence ID" value="EAL71094.2"/>
    <property type="molecule type" value="Genomic_DNA"/>
</dbReference>
<dbReference type="AlphaFoldDB" id="Q559E5"/>
<organism evidence="1 2">
    <name type="scientific">Dictyostelium discoideum</name>
    <name type="common">Social amoeba</name>
    <dbReference type="NCBI Taxonomy" id="44689"/>
    <lineage>
        <taxon>Eukaryota</taxon>
        <taxon>Amoebozoa</taxon>
        <taxon>Evosea</taxon>
        <taxon>Eumycetozoa</taxon>
        <taxon>Dictyostelia</taxon>
        <taxon>Dictyosteliales</taxon>
        <taxon>Dictyosteliaceae</taxon>
        <taxon>Dictyostelium</taxon>
    </lineage>
</organism>
<dbReference type="InParanoid" id="Q559E5"/>
<dbReference type="OMA" id="ENWNINC"/>
<gene>
    <name evidence="1" type="ORF">DDB_G0272913</name>
</gene>
<dbReference type="InterPro" id="IPR018163">
    <property type="entry name" value="Thr/Ala-tRNA-synth_IIc_edit"/>
</dbReference>
<comment type="caution">
    <text evidence="1">The sequence shown here is derived from an EMBL/GenBank/DDBJ whole genome shotgun (WGS) entry which is preliminary data.</text>
</comment>
<dbReference type="VEuPathDB" id="AmoebaDB:DDB_G0272913"/>
<evidence type="ECO:0000313" key="1">
    <source>
        <dbReference type="EMBL" id="EAL71094.2"/>
    </source>
</evidence>
<dbReference type="GeneID" id="8618550"/>
<keyword evidence="2" id="KW-1185">Reference proteome</keyword>
<dbReference type="PaxDb" id="44689-DDB0302481"/>
<name>Q559E5_DICDI</name>
<protein>
    <recommendedName>
        <fullName evidence="3">Threonyl/alanyl tRNA synthetase SAD domain-containing protein</fullName>
    </recommendedName>
</protein>
<dbReference type="STRING" id="44689.Q559E5"/>
<dbReference type="SMR" id="Q559E5"/>
<dbReference type="dictyBase" id="DDB_G0272913"/>
<dbReference type="GO" id="GO:0000166">
    <property type="term" value="F:nucleotide binding"/>
    <property type="evidence" value="ECO:0007669"/>
    <property type="project" value="InterPro"/>
</dbReference>
<dbReference type="Proteomes" id="UP000002195">
    <property type="component" value="Unassembled WGS sequence"/>
</dbReference>
<accession>Q559E5</accession>
<evidence type="ECO:0008006" key="3">
    <source>
        <dbReference type="Google" id="ProtNLM"/>
    </source>
</evidence>
<dbReference type="SUPFAM" id="SSF55186">
    <property type="entry name" value="ThrRS/AlaRS common domain"/>
    <property type="match status" value="1"/>
</dbReference>
<proteinExistence type="predicted"/>
<dbReference type="HOGENOM" id="CLU_1100180_0_0_1"/>
<sequence length="253" mass="28143">MSQSKARDSTTDSACHVLKGAIVKVLGTPITISVECNNKVKGRISVEYEHPEKPSQELINKIEEEANLIIKQNLEFKTFKIDKKEAESKYKSNLVNNTYIYDKFPVPESVTELSLVELENWNINCCPAVHLKTTGEIGGIKIAGINHRPAKKELEFRFDIVASVVSTTTAKPTGRGAPKKDAAVVNETSFEGSNLKDTNVQYLTQKIIKLVLDSKDSKDSEKEQTTLEIEQLLTILKNTSYTNGSQSVIISRK</sequence>
<reference evidence="1 2" key="1">
    <citation type="journal article" date="2005" name="Nature">
        <title>The genome of the social amoeba Dictyostelium discoideum.</title>
        <authorList>
            <consortium name="The Dictyostelium discoideum Sequencing Consortium"/>
            <person name="Eichinger L."/>
            <person name="Pachebat J.A."/>
            <person name="Glockner G."/>
            <person name="Rajandream M.A."/>
            <person name="Sucgang R."/>
            <person name="Berriman M."/>
            <person name="Song J."/>
            <person name="Olsen R."/>
            <person name="Szafranski K."/>
            <person name="Xu Q."/>
            <person name="Tunggal B."/>
            <person name="Kummerfeld S."/>
            <person name="Madera M."/>
            <person name="Konfortov B.A."/>
            <person name="Rivero F."/>
            <person name="Bankier A.T."/>
            <person name="Lehmann R."/>
            <person name="Hamlin N."/>
            <person name="Davies R."/>
            <person name="Gaudet P."/>
            <person name="Fey P."/>
            <person name="Pilcher K."/>
            <person name="Chen G."/>
            <person name="Saunders D."/>
            <person name="Sodergren E."/>
            <person name="Davis P."/>
            <person name="Kerhornou A."/>
            <person name="Nie X."/>
            <person name="Hall N."/>
            <person name="Anjard C."/>
            <person name="Hemphill L."/>
            <person name="Bason N."/>
            <person name="Farbrother P."/>
            <person name="Desany B."/>
            <person name="Just E."/>
            <person name="Morio T."/>
            <person name="Rost R."/>
            <person name="Churcher C."/>
            <person name="Cooper J."/>
            <person name="Haydock S."/>
            <person name="van Driessche N."/>
            <person name="Cronin A."/>
            <person name="Goodhead I."/>
            <person name="Muzny D."/>
            <person name="Mourier T."/>
            <person name="Pain A."/>
            <person name="Lu M."/>
            <person name="Harper D."/>
            <person name="Lindsay R."/>
            <person name="Hauser H."/>
            <person name="James K."/>
            <person name="Quiles M."/>
            <person name="Madan Babu M."/>
            <person name="Saito T."/>
            <person name="Buchrieser C."/>
            <person name="Wardroper A."/>
            <person name="Felder M."/>
            <person name="Thangavelu M."/>
            <person name="Johnson D."/>
            <person name="Knights A."/>
            <person name="Loulseged H."/>
            <person name="Mungall K."/>
            <person name="Oliver K."/>
            <person name="Price C."/>
            <person name="Quail M.A."/>
            <person name="Urushihara H."/>
            <person name="Hernandez J."/>
            <person name="Rabbinowitsch E."/>
            <person name="Steffen D."/>
            <person name="Sanders M."/>
            <person name="Ma J."/>
            <person name="Kohara Y."/>
            <person name="Sharp S."/>
            <person name="Simmonds M."/>
            <person name="Spiegler S."/>
            <person name="Tivey A."/>
            <person name="Sugano S."/>
            <person name="White B."/>
            <person name="Walker D."/>
            <person name="Woodward J."/>
            <person name="Winckler T."/>
            <person name="Tanaka Y."/>
            <person name="Shaulsky G."/>
            <person name="Schleicher M."/>
            <person name="Weinstock G."/>
            <person name="Rosenthal A."/>
            <person name="Cox E.C."/>
            <person name="Chisholm R.L."/>
            <person name="Gibbs R."/>
            <person name="Loomis W.F."/>
            <person name="Platzer M."/>
            <person name="Kay R.R."/>
            <person name="Williams J."/>
            <person name="Dear P.H."/>
            <person name="Noegel A.A."/>
            <person name="Barrell B."/>
            <person name="Kuspa A."/>
        </authorList>
    </citation>
    <scope>NUCLEOTIDE SEQUENCE [LARGE SCALE GENOMIC DNA]</scope>
    <source>
        <strain evidence="1 2">AX4</strain>
    </source>
</reference>
<evidence type="ECO:0000313" key="2">
    <source>
        <dbReference type="Proteomes" id="UP000002195"/>
    </source>
</evidence>
<dbReference type="eggNOG" id="ENOG502RFC3">
    <property type="taxonomic scope" value="Eukaryota"/>
</dbReference>
<dbReference type="Gene3D" id="3.30.980.10">
    <property type="entry name" value="Threonyl-trna Synthetase, Chain A, domain 2"/>
    <property type="match status" value="1"/>
</dbReference>
<dbReference type="RefSeq" id="XP_644871.2">
    <property type="nucleotide sequence ID" value="XM_639779.2"/>
</dbReference>
<dbReference type="KEGG" id="ddi:DDB_G0272913"/>